<evidence type="ECO:0000313" key="1">
    <source>
        <dbReference type="EMBL" id="ABE64600.1"/>
    </source>
</evidence>
<dbReference type="Proteomes" id="UP000001953">
    <property type="component" value="Chromosome"/>
</dbReference>
<dbReference type="EMBL" id="CP000319">
    <property type="protein sequence ID" value="ABE64600.1"/>
    <property type="molecule type" value="Genomic_DNA"/>
</dbReference>
<proteinExistence type="predicted"/>
<keyword evidence="2" id="KW-1185">Reference proteome</keyword>
<dbReference type="KEGG" id="nha:Nham_3911"/>
<accession>Q1QGP7</accession>
<organism evidence="1 2">
    <name type="scientific">Nitrobacter hamburgensis (strain DSM 10229 / NCIMB 13809 / X14)</name>
    <dbReference type="NCBI Taxonomy" id="323097"/>
    <lineage>
        <taxon>Bacteria</taxon>
        <taxon>Pseudomonadati</taxon>
        <taxon>Pseudomonadota</taxon>
        <taxon>Alphaproteobacteria</taxon>
        <taxon>Hyphomicrobiales</taxon>
        <taxon>Nitrobacteraceae</taxon>
        <taxon>Nitrobacter</taxon>
    </lineage>
</organism>
<dbReference type="HOGENOM" id="CLU_2509288_0_0_5"/>
<evidence type="ECO:0000313" key="2">
    <source>
        <dbReference type="Proteomes" id="UP000001953"/>
    </source>
</evidence>
<name>Q1QGP7_NITHX</name>
<sequence length="85" mass="9394">MFDGFLRSQQCAHHAGRENHIHAMLRTAAFLLAACCHSVSTWSSGGIASTYSAASFKVRNLRQFGNLIGGSKRRDQFTLATTHWP</sequence>
<dbReference type="AlphaFoldDB" id="Q1QGP7"/>
<reference evidence="1 2" key="1">
    <citation type="submission" date="2006-03" db="EMBL/GenBank/DDBJ databases">
        <title>Complete sequence of chromosome of Nitrobacter hamburgensis X14.</title>
        <authorList>
            <consortium name="US DOE Joint Genome Institute"/>
            <person name="Copeland A."/>
            <person name="Lucas S."/>
            <person name="Lapidus A."/>
            <person name="Barry K."/>
            <person name="Detter J.C."/>
            <person name="Glavina del Rio T."/>
            <person name="Hammon N."/>
            <person name="Israni S."/>
            <person name="Dalin E."/>
            <person name="Tice H."/>
            <person name="Pitluck S."/>
            <person name="Chain P."/>
            <person name="Malfatti S."/>
            <person name="Shin M."/>
            <person name="Vergez L."/>
            <person name="Schmutz J."/>
            <person name="Larimer F."/>
            <person name="Land M."/>
            <person name="Hauser L."/>
            <person name="Kyrpides N."/>
            <person name="Ivanova N."/>
            <person name="Ward B."/>
            <person name="Arp D."/>
            <person name="Klotz M."/>
            <person name="Stein L."/>
            <person name="O'Mullan G."/>
            <person name="Starkenburg S."/>
            <person name="Sayavedra L."/>
            <person name="Poret-Peterson A.T."/>
            <person name="Gentry M.E."/>
            <person name="Bruce D."/>
            <person name="Richardson P."/>
        </authorList>
    </citation>
    <scope>NUCLEOTIDE SEQUENCE [LARGE SCALE GENOMIC DNA]</scope>
    <source>
        <strain evidence="2">DSM 10229 / NCIMB 13809 / X14</strain>
    </source>
</reference>
<protein>
    <submittedName>
        <fullName evidence="1">Uncharacterized protein</fullName>
    </submittedName>
</protein>
<gene>
    <name evidence="1" type="ordered locus">Nham_3911</name>
</gene>